<accession>A0A139ACJ2</accession>
<organism evidence="1 2">
    <name type="scientific">Gonapodya prolifera (strain JEL478)</name>
    <name type="common">Monoblepharis prolifera</name>
    <dbReference type="NCBI Taxonomy" id="1344416"/>
    <lineage>
        <taxon>Eukaryota</taxon>
        <taxon>Fungi</taxon>
        <taxon>Fungi incertae sedis</taxon>
        <taxon>Chytridiomycota</taxon>
        <taxon>Chytridiomycota incertae sedis</taxon>
        <taxon>Monoblepharidomycetes</taxon>
        <taxon>Monoblepharidales</taxon>
        <taxon>Gonapodyaceae</taxon>
        <taxon>Gonapodya</taxon>
    </lineage>
</organism>
<reference evidence="1 2" key="1">
    <citation type="journal article" date="2015" name="Genome Biol. Evol.">
        <title>Phylogenomic analyses indicate that early fungi evolved digesting cell walls of algal ancestors of land plants.</title>
        <authorList>
            <person name="Chang Y."/>
            <person name="Wang S."/>
            <person name="Sekimoto S."/>
            <person name="Aerts A.L."/>
            <person name="Choi C."/>
            <person name="Clum A."/>
            <person name="LaButti K.M."/>
            <person name="Lindquist E.A."/>
            <person name="Yee Ngan C."/>
            <person name="Ohm R.A."/>
            <person name="Salamov A.A."/>
            <person name="Grigoriev I.V."/>
            <person name="Spatafora J.W."/>
            <person name="Berbee M.L."/>
        </authorList>
    </citation>
    <scope>NUCLEOTIDE SEQUENCE [LARGE SCALE GENOMIC DNA]</scope>
    <source>
        <strain evidence="1 2">JEL478</strain>
    </source>
</reference>
<dbReference type="AlphaFoldDB" id="A0A139ACJ2"/>
<gene>
    <name evidence="1" type="ORF">M427DRAFT_57567</name>
</gene>
<evidence type="ECO:0000313" key="1">
    <source>
        <dbReference type="EMBL" id="KXS14389.1"/>
    </source>
</evidence>
<dbReference type="Proteomes" id="UP000070544">
    <property type="component" value="Unassembled WGS sequence"/>
</dbReference>
<dbReference type="EMBL" id="KQ965769">
    <property type="protein sequence ID" value="KXS14389.1"/>
    <property type="molecule type" value="Genomic_DNA"/>
</dbReference>
<keyword evidence="2" id="KW-1185">Reference proteome</keyword>
<evidence type="ECO:0000313" key="2">
    <source>
        <dbReference type="Proteomes" id="UP000070544"/>
    </source>
</evidence>
<protein>
    <submittedName>
        <fullName evidence="1">Uncharacterized protein</fullName>
    </submittedName>
</protein>
<proteinExistence type="predicted"/>
<name>A0A139ACJ2_GONPJ</name>
<sequence length="139" mass="15796">MLHVPILFLNLESFGTLWIMEDAAEREHLSLSFSKDSDISECSFFGVETLQRLELRLYVRNRQSLSESPPPTTNMSNLVHTLLHSCRSLQRLKLYLRFGRAVETKCLIGPQNLKSSECAMLAVLNEVLRSVKQGCAIEV</sequence>